<dbReference type="GO" id="GO:0005886">
    <property type="term" value="C:plasma membrane"/>
    <property type="evidence" value="ECO:0007669"/>
    <property type="project" value="UniProtKB-SubCell"/>
</dbReference>
<feature type="transmembrane region" description="Helical" evidence="6">
    <location>
        <begin position="94"/>
        <end position="121"/>
    </location>
</feature>
<reference evidence="9" key="1">
    <citation type="submission" date="2020-09" db="EMBL/GenBank/DDBJ databases">
        <title>Sphingomonas sp., a new species isolated from pork steak.</title>
        <authorList>
            <person name="Heidler von Heilborn D."/>
        </authorList>
    </citation>
    <scope>NUCLEOTIDE SEQUENCE [LARGE SCALE GENOMIC DNA]</scope>
</reference>
<dbReference type="PANTHER" id="PTHR43124">
    <property type="entry name" value="PURINE EFFLUX PUMP PBUE"/>
    <property type="match status" value="1"/>
</dbReference>
<comment type="subcellular location">
    <subcellularLocation>
        <location evidence="1">Cell membrane</location>
        <topology evidence="1">Multi-pass membrane protein</topology>
    </subcellularLocation>
</comment>
<evidence type="ECO:0000256" key="1">
    <source>
        <dbReference type="ARBA" id="ARBA00004651"/>
    </source>
</evidence>
<feature type="transmembrane region" description="Helical" evidence="6">
    <location>
        <begin position="236"/>
        <end position="256"/>
    </location>
</feature>
<dbReference type="InterPro" id="IPR050189">
    <property type="entry name" value="MFS_Efflux_Transporters"/>
</dbReference>
<feature type="transmembrane region" description="Helical" evidence="6">
    <location>
        <begin position="331"/>
        <end position="355"/>
    </location>
</feature>
<dbReference type="EMBL" id="CP061035">
    <property type="protein sequence ID" value="QQV77591.1"/>
    <property type="molecule type" value="Genomic_DNA"/>
</dbReference>
<dbReference type="GO" id="GO:0022857">
    <property type="term" value="F:transmembrane transporter activity"/>
    <property type="evidence" value="ECO:0007669"/>
    <property type="project" value="InterPro"/>
</dbReference>
<protein>
    <submittedName>
        <fullName evidence="8">MFS transporter</fullName>
    </submittedName>
</protein>
<dbReference type="InterPro" id="IPR011701">
    <property type="entry name" value="MFS"/>
</dbReference>
<keyword evidence="3 6" id="KW-0812">Transmembrane</keyword>
<keyword evidence="2" id="KW-1003">Cell membrane</keyword>
<evidence type="ECO:0000259" key="7">
    <source>
        <dbReference type="PROSITE" id="PS50850"/>
    </source>
</evidence>
<dbReference type="InterPro" id="IPR036259">
    <property type="entry name" value="MFS_trans_sf"/>
</dbReference>
<feature type="transmembrane region" description="Helical" evidence="6">
    <location>
        <begin position="367"/>
        <end position="386"/>
    </location>
</feature>
<evidence type="ECO:0000256" key="4">
    <source>
        <dbReference type="ARBA" id="ARBA00022989"/>
    </source>
</evidence>
<gene>
    <name evidence="8" type="ORF">H5J25_01940</name>
</gene>
<feature type="transmembrane region" description="Helical" evidence="6">
    <location>
        <begin position="59"/>
        <end position="82"/>
    </location>
</feature>
<dbReference type="KEGG" id="sari:H5J25_01940"/>
<dbReference type="Pfam" id="PF07690">
    <property type="entry name" value="MFS_1"/>
    <property type="match status" value="1"/>
</dbReference>
<feature type="transmembrane region" description="Helical" evidence="6">
    <location>
        <begin position="307"/>
        <end position="325"/>
    </location>
</feature>
<feature type="transmembrane region" description="Helical" evidence="6">
    <location>
        <begin position="20"/>
        <end position="39"/>
    </location>
</feature>
<feature type="transmembrane region" description="Helical" evidence="6">
    <location>
        <begin position="392"/>
        <end position="419"/>
    </location>
</feature>
<dbReference type="SUPFAM" id="SSF103473">
    <property type="entry name" value="MFS general substrate transporter"/>
    <property type="match status" value="1"/>
</dbReference>
<evidence type="ECO:0000256" key="5">
    <source>
        <dbReference type="ARBA" id="ARBA00023136"/>
    </source>
</evidence>
<evidence type="ECO:0000313" key="9">
    <source>
        <dbReference type="Proteomes" id="UP000595894"/>
    </source>
</evidence>
<accession>A0A974S4J8</accession>
<organism evidence="8 9">
    <name type="scientific">Sphingomonas aliaeris</name>
    <dbReference type="NCBI Taxonomy" id="2759526"/>
    <lineage>
        <taxon>Bacteria</taxon>
        <taxon>Pseudomonadati</taxon>
        <taxon>Pseudomonadota</taxon>
        <taxon>Alphaproteobacteria</taxon>
        <taxon>Sphingomonadales</taxon>
        <taxon>Sphingomonadaceae</taxon>
        <taxon>Sphingomonas</taxon>
    </lineage>
</organism>
<feature type="transmembrane region" description="Helical" evidence="6">
    <location>
        <begin position="178"/>
        <end position="198"/>
    </location>
</feature>
<feature type="transmembrane region" description="Helical" evidence="6">
    <location>
        <begin position="276"/>
        <end position="295"/>
    </location>
</feature>
<proteinExistence type="predicted"/>
<keyword evidence="9" id="KW-1185">Reference proteome</keyword>
<dbReference type="Gene3D" id="1.20.1250.20">
    <property type="entry name" value="MFS general substrate transporter like domains"/>
    <property type="match status" value="1"/>
</dbReference>
<feature type="domain" description="Major facilitator superfamily (MFS) profile" evidence="7">
    <location>
        <begin position="28"/>
        <end position="421"/>
    </location>
</feature>
<dbReference type="AlphaFoldDB" id="A0A974S4J8"/>
<dbReference type="PROSITE" id="PS50850">
    <property type="entry name" value="MFS"/>
    <property type="match status" value="1"/>
</dbReference>
<evidence type="ECO:0000256" key="3">
    <source>
        <dbReference type="ARBA" id="ARBA00022692"/>
    </source>
</evidence>
<dbReference type="Proteomes" id="UP000595894">
    <property type="component" value="Chromosome"/>
</dbReference>
<evidence type="ECO:0000256" key="2">
    <source>
        <dbReference type="ARBA" id="ARBA00022475"/>
    </source>
</evidence>
<evidence type="ECO:0000256" key="6">
    <source>
        <dbReference type="SAM" id="Phobius"/>
    </source>
</evidence>
<dbReference type="InterPro" id="IPR020846">
    <property type="entry name" value="MFS_dom"/>
</dbReference>
<name>A0A974S4J8_9SPHN</name>
<sequence>MIIMEPDRQLPRENGTTHCVGVSPDWGLVGLLWVAFFLNQADRQVFNVVLPLIQADLNLSNQAVGAIATVFTIALGVLVPVAGLAGDLFDRRRIVVFSLVLFSLGTLATGFASGMVALILLRGVATGGGEAFYAPAAASLISETHDRTRARALSIHQTANYSGIVLGSLLSGWIAENYGWRSTFLVYGVAGLAWAAIFHWRTGRGERQHAPRATRVRVDLAPFGEAIRLIASRPALIVQLVAFGAMVFGTVGFLTWTPTLLRERFGYGITAAGFHAVLWHYLAAYIGVLTAGVLTDRWVARWPRIRLLTMGLGLVVCAPWVLLVATAATPLVMFIGLAGFGLARGVYDANLFAAIIDIVEDRLRSTVLGLLIASGFILGAIAPWAMGAMKDHYGLAGGFVLIASVFLAAGALLLTTIAAGRSRAR</sequence>
<keyword evidence="4 6" id="KW-1133">Transmembrane helix</keyword>
<dbReference type="PANTHER" id="PTHR43124:SF3">
    <property type="entry name" value="CHLORAMPHENICOL EFFLUX PUMP RV0191"/>
    <property type="match status" value="1"/>
</dbReference>
<keyword evidence="5 6" id="KW-0472">Membrane</keyword>
<evidence type="ECO:0000313" key="8">
    <source>
        <dbReference type="EMBL" id="QQV77591.1"/>
    </source>
</evidence>